<evidence type="ECO:0000313" key="2">
    <source>
        <dbReference type="Proteomes" id="UP001206895"/>
    </source>
</evidence>
<comment type="caution">
    <text evidence="1">The sequence shown here is derived from an EMBL/GenBank/DDBJ whole genome shotgun (WGS) entry which is preliminary data.</text>
</comment>
<keyword evidence="2" id="KW-1185">Reference proteome</keyword>
<accession>A0ABT1HJL0</accession>
<proteinExistence type="predicted"/>
<dbReference type="EMBL" id="JAMTCJ010000004">
    <property type="protein sequence ID" value="MCP2178129.1"/>
    <property type="molecule type" value="Genomic_DNA"/>
</dbReference>
<sequence length="227" mass="24108">MGTRHSAEACDSAPACHKTVRSGNPLVGAVAGRLRVRSPTVCQCSGGGLRRSRMRRRRWRWGHESGACAVRPGDTGSGHLCGGGAAVLLYPRRRSCADPGEAHLEIVSRVGRRLGDDRCVKGDDVDDDWRPTAADGSIALVVDGEAFRVAVAADGGCRYTWVSGPTPGYGFEASAPRVAWRSSSGLPPAPLPLPLPTIAHRRRAIRDFLAEIDPKTGYLSSVDSTPS</sequence>
<evidence type="ECO:0000313" key="1">
    <source>
        <dbReference type="EMBL" id="MCP2178129.1"/>
    </source>
</evidence>
<dbReference type="Proteomes" id="UP001206895">
    <property type="component" value="Unassembled WGS sequence"/>
</dbReference>
<organism evidence="1 2">
    <name type="scientific">Williamsia maris</name>
    <dbReference type="NCBI Taxonomy" id="72806"/>
    <lineage>
        <taxon>Bacteria</taxon>
        <taxon>Bacillati</taxon>
        <taxon>Actinomycetota</taxon>
        <taxon>Actinomycetes</taxon>
        <taxon>Mycobacteriales</taxon>
        <taxon>Nocardiaceae</taxon>
        <taxon>Williamsia</taxon>
    </lineage>
</organism>
<protein>
    <submittedName>
        <fullName evidence="1">Uncharacterized protein</fullName>
    </submittedName>
</protein>
<gene>
    <name evidence="1" type="ORF">LX13_003970</name>
</gene>
<reference evidence="1 2" key="1">
    <citation type="submission" date="2022-06" db="EMBL/GenBank/DDBJ databases">
        <title>Genomic Encyclopedia of Archaeal and Bacterial Type Strains, Phase II (KMG-II): from individual species to whole genera.</title>
        <authorList>
            <person name="Goeker M."/>
        </authorList>
    </citation>
    <scope>NUCLEOTIDE SEQUENCE [LARGE SCALE GENOMIC DNA]</scope>
    <source>
        <strain evidence="1 2">DSM 44693</strain>
    </source>
</reference>
<name>A0ABT1HJL0_9NOCA</name>